<keyword evidence="3" id="KW-1003">Cell membrane</keyword>
<accession>A0A2T3JPD3</accession>
<dbReference type="OrthoDB" id="9791874at2"/>
<feature type="transmembrane region" description="Helical" evidence="7">
    <location>
        <begin position="148"/>
        <end position="165"/>
    </location>
</feature>
<comment type="caution">
    <text evidence="9">The sequence shown here is derived from an EMBL/GenBank/DDBJ whole genome shotgun (WGS) entry which is preliminary data.</text>
</comment>
<keyword evidence="4 7" id="KW-0812">Transmembrane</keyword>
<protein>
    <recommendedName>
        <fullName evidence="8">Glycine transporter domain-containing protein</fullName>
    </recommendedName>
</protein>
<feature type="domain" description="Glycine transporter" evidence="8">
    <location>
        <begin position="6"/>
        <end position="78"/>
    </location>
</feature>
<dbReference type="RefSeq" id="WP_107241299.1">
    <property type="nucleotide sequence ID" value="NZ_JAKJUA010000040.1"/>
</dbReference>
<evidence type="ECO:0000259" key="8">
    <source>
        <dbReference type="Pfam" id="PF03458"/>
    </source>
</evidence>
<proteinExistence type="inferred from homology"/>
<reference evidence="9 10" key="1">
    <citation type="submission" date="2018-01" db="EMBL/GenBank/DDBJ databases">
        <title>Whole genome sequencing of Histamine producing bacteria.</title>
        <authorList>
            <person name="Butler K."/>
        </authorList>
    </citation>
    <scope>NUCLEOTIDE SEQUENCE [LARGE SCALE GENOMIC DNA]</scope>
    <source>
        <strain evidence="9 10">JCM 12947</strain>
    </source>
</reference>
<feature type="domain" description="Glycine transporter" evidence="8">
    <location>
        <begin position="91"/>
        <end position="163"/>
    </location>
</feature>
<dbReference type="AlphaFoldDB" id="A0A2T3JPD3"/>
<evidence type="ECO:0000256" key="4">
    <source>
        <dbReference type="ARBA" id="ARBA00022692"/>
    </source>
</evidence>
<comment type="similarity">
    <text evidence="2">Belongs to the UPF0126 family.</text>
</comment>
<evidence type="ECO:0000256" key="6">
    <source>
        <dbReference type="ARBA" id="ARBA00023136"/>
    </source>
</evidence>
<evidence type="ECO:0000256" key="2">
    <source>
        <dbReference type="ARBA" id="ARBA00008193"/>
    </source>
</evidence>
<feature type="transmembrane region" description="Helical" evidence="7">
    <location>
        <begin position="90"/>
        <end position="109"/>
    </location>
</feature>
<dbReference type="EMBL" id="PYMJ01000002">
    <property type="protein sequence ID" value="PSU50898.1"/>
    <property type="molecule type" value="Genomic_DNA"/>
</dbReference>
<keyword evidence="6 7" id="KW-0472">Membrane</keyword>
<keyword evidence="10" id="KW-1185">Reference proteome</keyword>
<dbReference type="PANTHER" id="PTHR30506">
    <property type="entry name" value="INNER MEMBRANE PROTEIN"/>
    <property type="match status" value="1"/>
</dbReference>
<organism evidence="9 10">
    <name type="scientific">Photobacterium frigidiphilum</name>
    <dbReference type="NCBI Taxonomy" id="264736"/>
    <lineage>
        <taxon>Bacteria</taxon>
        <taxon>Pseudomonadati</taxon>
        <taxon>Pseudomonadota</taxon>
        <taxon>Gammaproteobacteria</taxon>
        <taxon>Vibrionales</taxon>
        <taxon>Vibrionaceae</taxon>
        <taxon>Photobacterium</taxon>
    </lineage>
</organism>
<feature type="transmembrane region" description="Helical" evidence="7">
    <location>
        <begin position="171"/>
        <end position="188"/>
    </location>
</feature>
<evidence type="ECO:0000313" key="10">
    <source>
        <dbReference type="Proteomes" id="UP000240987"/>
    </source>
</evidence>
<keyword evidence="5 7" id="KW-1133">Transmembrane helix</keyword>
<evidence type="ECO:0000313" key="9">
    <source>
        <dbReference type="EMBL" id="PSU50898.1"/>
    </source>
</evidence>
<feature type="transmembrane region" description="Helical" evidence="7">
    <location>
        <begin position="64"/>
        <end position="83"/>
    </location>
</feature>
<gene>
    <name evidence="9" type="ORF">C9J12_02705</name>
</gene>
<evidence type="ECO:0000256" key="5">
    <source>
        <dbReference type="ARBA" id="ARBA00022989"/>
    </source>
</evidence>
<dbReference type="GO" id="GO:0005886">
    <property type="term" value="C:plasma membrane"/>
    <property type="evidence" value="ECO:0007669"/>
    <property type="project" value="UniProtKB-SubCell"/>
</dbReference>
<dbReference type="PANTHER" id="PTHR30506:SF3">
    <property type="entry name" value="UPF0126 INNER MEMBRANE PROTEIN YADS-RELATED"/>
    <property type="match status" value="1"/>
</dbReference>
<evidence type="ECO:0000256" key="1">
    <source>
        <dbReference type="ARBA" id="ARBA00004651"/>
    </source>
</evidence>
<evidence type="ECO:0000256" key="7">
    <source>
        <dbReference type="SAM" id="Phobius"/>
    </source>
</evidence>
<comment type="subcellular location">
    <subcellularLocation>
        <location evidence="1">Cell membrane</location>
        <topology evidence="1">Multi-pass membrane protein</topology>
    </subcellularLocation>
</comment>
<dbReference type="InterPro" id="IPR005115">
    <property type="entry name" value="Gly_transporter"/>
</dbReference>
<evidence type="ECO:0000256" key="3">
    <source>
        <dbReference type="ARBA" id="ARBA00022475"/>
    </source>
</evidence>
<name>A0A2T3JPD3_9GAMM</name>
<feature type="transmembrane region" description="Helical" evidence="7">
    <location>
        <begin position="115"/>
        <end position="136"/>
    </location>
</feature>
<dbReference type="Proteomes" id="UP000240987">
    <property type="component" value="Unassembled WGS sequence"/>
</dbReference>
<sequence>MLLTTLYIIGITAEAMTGALAAGKRHMDWFGVMLVASATAIGGGTVRDVLLGHYPLGWVANPQYLVITCLAGLLTTVIAKWVIRFHKAFIMLDAIGLIVFSIIGCRVAMDMGLPAIICIVSAVVTGVFGGLLRDLITRRQPMVLHKELYASVALLAGVMYYGMMYFAVPELITTVATLVVGFTARMAAVQLRWRLPVFVLEEPKEDKLLETRN</sequence>
<dbReference type="Pfam" id="PF03458">
    <property type="entry name" value="Gly_transporter"/>
    <property type="match status" value="2"/>
</dbReference>